<dbReference type="InterPro" id="IPR035979">
    <property type="entry name" value="RBD_domain_sf"/>
</dbReference>
<gene>
    <name evidence="12" type="ORF">GWI33_016005</name>
</gene>
<dbReference type="OrthoDB" id="439993at2759"/>
<dbReference type="InterPro" id="IPR000504">
    <property type="entry name" value="RRM_dom"/>
</dbReference>
<dbReference type="PANTHER" id="PTHR22792">
    <property type="entry name" value="LUPUS LA PROTEIN-RELATED"/>
    <property type="match status" value="1"/>
</dbReference>
<feature type="domain" description="XRRM" evidence="11">
    <location>
        <begin position="323"/>
        <end position="433"/>
    </location>
</feature>
<evidence type="ECO:0000256" key="4">
    <source>
        <dbReference type="ARBA" id="ARBA00023015"/>
    </source>
</evidence>
<dbReference type="Proteomes" id="UP000625711">
    <property type="component" value="Unassembled WGS sequence"/>
</dbReference>
<feature type="domain" description="HTH La-type RNA-binding" evidence="10">
    <location>
        <begin position="16"/>
        <end position="105"/>
    </location>
</feature>
<dbReference type="SMART" id="SM00360">
    <property type="entry name" value="RRM"/>
    <property type="match status" value="1"/>
</dbReference>
<evidence type="ECO:0000256" key="8">
    <source>
        <dbReference type="SAM" id="MobiDB-lite"/>
    </source>
</evidence>
<dbReference type="PANTHER" id="PTHR22792:SF62">
    <property type="entry name" value="LA-RELATED PROTEIN 7"/>
    <property type="match status" value="1"/>
</dbReference>
<dbReference type="PRINTS" id="PR00302">
    <property type="entry name" value="LUPUSLA"/>
</dbReference>
<dbReference type="InterPro" id="IPR012677">
    <property type="entry name" value="Nucleotide-bd_a/b_plait_sf"/>
</dbReference>
<name>A0A834HYN5_RHYFE</name>
<dbReference type="Pfam" id="PF00076">
    <property type="entry name" value="RRM_1"/>
    <property type="match status" value="1"/>
</dbReference>
<protein>
    <recommendedName>
        <fullName evidence="14">La-related protein 7</fullName>
    </recommendedName>
</protein>
<evidence type="ECO:0000256" key="2">
    <source>
        <dbReference type="ARBA" id="ARBA00008680"/>
    </source>
</evidence>
<dbReference type="SMART" id="SM00715">
    <property type="entry name" value="LA"/>
    <property type="match status" value="1"/>
</dbReference>
<dbReference type="InterPro" id="IPR045180">
    <property type="entry name" value="La_dom_prot"/>
</dbReference>
<organism evidence="12 13">
    <name type="scientific">Rhynchophorus ferrugineus</name>
    <name type="common">Red palm weevil</name>
    <name type="synonym">Curculio ferrugineus</name>
    <dbReference type="NCBI Taxonomy" id="354439"/>
    <lineage>
        <taxon>Eukaryota</taxon>
        <taxon>Metazoa</taxon>
        <taxon>Ecdysozoa</taxon>
        <taxon>Arthropoda</taxon>
        <taxon>Hexapoda</taxon>
        <taxon>Insecta</taxon>
        <taxon>Pterygota</taxon>
        <taxon>Neoptera</taxon>
        <taxon>Endopterygota</taxon>
        <taxon>Coleoptera</taxon>
        <taxon>Polyphaga</taxon>
        <taxon>Cucujiformia</taxon>
        <taxon>Curculionidae</taxon>
        <taxon>Dryophthorinae</taxon>
        <taxon>Rhynchophorus</taxon>
    </lineage>
</organism>
<reference evidence="12" key="1">
    <citation type="submission" date="2020-08" db="EMBL/GenBank/DDBJ databases">
        <title>Genome sequencing and assembly of the red palm weevil Rhynchophorus ferrugineus.</title>
        <authorList>
            <person name="Dias G.B."/>
            <person name="Bergman C.M."/>
            <person name="Manee M."/>
        </authorList>
    </citation>
    <scope>NUCLEOTIDE SEQUENCE</scope>
    <source>
        <strain evidence="12">AA-2017</strain>
        <tissue evidence="12">Whole larva</tissue>
    </source>
</reference>
<dbReference type="GO" id="GO:0006396">
    <property type="term" value="P:RNA processing"/>
    <property type="evidence" value="ECO:0007669"/>
    <property type="project" value="InterPro"/>
</dbReference>
<dbReference type="CDD" id="cd07323">
    <property type="entry name" value="LAM"/>
    <property type="match status" value="1"/>
</dbReference>
<dbReference type="Gene3D" id="3.30.70.330">
    <property type="match status" value="2"/>
</dbReference>
<dbReference type="InterPro" id="IPR014886">
    <property type="entry name" value="La_xRRM"/>
</dbReference>
<dbReference type="InterPro" id="IPR006630">
    <property type="entry name" value="La_HTH"/>
</dbReference>
<evidence type="ECO:0000256" key="7">
    <source>
        <dbReference type="PROSITE-ProRule" id="PRU00332"/>
    </source>
</evidence>
<evidence type="ECO:0000256" key="1">
    <source>
        <dbReference type="ARBA" id="ARBA00004123"/>
    </source>
</evidence>
<sequence>MGEGECAVEEQPKKSRHRKKYLYSTILQQMEFYFSDSNLAKDRFLSQLISESPYIDISVFLQFNKIKKLNCTIEDIQKALKKSELISLSEDGTKLCRNKPIKINENSESCTIYVENIKADASHETLSQIFSDFGKVVYVSIPKYKHNKENKGFAFIEYESEEQATEAITFFESIGCKISSEKNPEDLQSILTFEHVETENQVKSSKKRKVSLEDSNDAKKIKIDNEQKLELQADNIEDDGKRKKKNKKEKRKLYIKELGMQILSKKEWKKLRNRYLDLQKKKMKEFKQYLRKQHSGKKKEYSKDGKDSERSEENDDAGISKLTYTPGVIVKLKLLEPCTDVKKLKSEVRLLSPDIKYVDIPYSPENDEVYLRFGCCNSAKDFCTKDFMGQKVILAAEEEELYWAKINNDRSSKFQKLSKKQRGRDKILKKADKESVKHLRFDEND</sequence>
<evidence type="ECO:0000256" key="6">
    <source>
        <dbReference type="ARBA" id="ARBA00023242"/>
    </source>
</evidence>
<evidence type="ECO:0000313" key="12">
    <source>
        <dbReference type="EMBL" id="KAF7271040.1"/>
    </source>
</evidence>
<feature type="domain" description="RRM" evidence="9">
    <location>
        <begin position="110"/>
        <end position="185"/>
    </location>
</feature>
<evidence type="ECO:0000259" key="10">
    <source>
        <dbReference type="PROSITE" id="PS50961"/>
    </source>
</evidence>
<dbReference type="SUPFAM" id="SSF46785">
    <property type="entry name" value="Winged helix' DNA-binding domain"/>
    <property type="match status" value="1"/>
</dbReference>
<proteinExistence type="inferred from homology"/>
<dbReference type="SUPFAM" id="SSF54928">
    <property type="entry name" value="RNA-binding domain, RBD"/>
    <property type="match status" value="1"/>
</dbReference>
<evidence type="ECO:0000313" key="13">
    <source>
        <dbReference type="Proteomes" id="UP000625711"/>
    </source>
</evidence>
<keyword evidence="6" id="KW-0539">Nucleus</keyword>
<dbReference type="PROSITE" id="PS51939">
    <property type="entry name" value="XRRM"/>
    <property type="match status" value="1"/>
</dbReference>
<dbReference type="Gene3D" id="1.10.10.10">
    <property type="entry name" value="Winged helix-like DNA-binding domain superfamily/Winged helix DNA-binding domain"/>
    <property type="match status" value="1"/>
</dbReference>
<feature type="region of interest" description="Disordered" evidence="8">
    <location>
        <begin position="289"/>
        <end position="318"/>
    </location>
</feature>
<dbReference type="GO" id="GO:0003723">
    <property type="term" value="F:RNA binding"/>
    <property type="evidence" value="ECO:0007669"/>
    <property type="project" value="UniProtKB-UniRule"/>
</dbReference>
<dbReference type="EMBL" id="JAACXV010014020">
    <property type="protein sequence ID" value="KAF7271040.1"/>
    <property type="molecule type" value="Genomic_DNA"/>
</dbReference>
<evidence type="ECO:0000259" key="9">
    <source>
        <dbReference type="PROSITE" id="PS50102"/>
    </source>
</evidence>
<comment type="subcellular location">
    <subcellularLocation>
        <location evidence="1">Nucleus</location>
    </subcellularLocation>
</comment>
<dbReference type="Pfam" id="PF08777">
    <property type="entry name" value="RRM_3"/>
    <property type="match status" value="1"/>
</dbReference>
<dbReference type="Pfam" id="PF05383">
    <property type="entry name" value="La"/>
    <property type="match status" value="1"/>
</dbReference>
<dbReference type="PROSITE" id="PS50102">
    <property type="entry name" value="RRM"/>
    <property type="match status" value="1"/>
</dbReference>
<keyword evidence="4" id="KW-0805">Transcription regulation</keyword>
<feature type="compositionally biased region" description="Basic and acidic residues" evidence="8">
    <location>
        <begin position="298"/>
        <end position="311"/>
    </location>
</feature>
<keyword evidence="3 7" id="KW-0694">RNA-binding</keyword>
<dbReference type="InterPro" id="IPR036390">
    <property type="entry name" value="WH_DNA-bd_sf"/>
</dbReference>
<comment type="caution">
    <text evidence="12">The sequence shown here is derived from an EMBL/GenBank/DDBJ whole genome shotgun (WGS) entry which is preliminary data.</text>
</comment>
<keyword evidence="13" id="KW-1185">Reference proteome</keyword>
<evidence type="ECO:0008006" key="14">
    <source>
        <dbReference type="Google" id="ProtNLM"/>
    </source>
</evidence>
<dbReference type="InterPro" id="IPR036388">
    <property type="entry name" value="WH-like_DNA-bd_sf"/>
</dbReference>
<evidence type="ECO:0000259" key="11">
    <source>
        <dbReference type="PROSITE" id="PS51939"/>
    </source>
</evidence>
<dbReference type="AlphaFoldDB" id="A0A834HYN5"/>
<dbReference type="GO" id="GO:1990904">
    <property type="term" value="C:ribonucleoprotein complex"/>
    <property type="evidence" value="ECO:0007669"/>
    <property type="project" value="UniProtKB-UniRule"/>
</dbReference>
<dbReference type="PROSITE" id="PS50961">
    <property type="entry name" value="HTH_LA"/>
    <property type="match status" value="1"/>
</dbReference>
<comment type="similarity">
    <text evidence="2">Belongs to the LARP7 family.</text>
</comment>
<keyword evidence="5" id="KW-0804">Transcription</keyword>
<dbReference type="GO" id="GO:0005634">
    <property type="term" value="C:nucleus"/>
    <property type="evidence" value="ECO:0007669"/>
    <property type="project" value="UniProtKB-SubCell"/>
</dbReference>
<dbReference type="InterPro" id="IPR002344">
    <property type="entry name" value="Lupus_La"/>
</dbReference>
<accession>A0A834HYN5</accession>
<evidence type="ECO:0000256" key="3">
    <source>
        <dbReference type="ARBA" id="ARBA00022884"/>
    </source>
</evidence>
<evidence type="ECO:0000256" key="5">
    <source>
        <dbReference type="ARBA" id="ARBA00023163"/>
    </source>
</evidence>